<accession>A0A1X7RPV4</accession>
<dbReference type="Proteomes" id="UP000215127">
    <property type="component" value="Chromosome 3"/>
</dbReference>
<gene>
    <name evidence="2" type="ORF">ZT3D7_G4625</name>
</gene>
<protein>
    <submittedName>
        <fullName evidence="2">Uncharacterized protein</fullName>
    </submittedName>
</protein>
<keyword evidence="3" id="KW-1185">Reference proteome</keyword>
<dbReference type="AlphaFoldDB" id="A0A1X7RPV4"/>
<dbReference type="EMBL" id="LT853694">
    <property type="protein sequence ID" value="SMQ49474.1"/>
    <property type="molecule type" value="Genomic_DNA"/>
</dbReference>
<evidence type="ECO:0000313" key="3">
    <source>
        <dbReference type="Proteomes" id="UP000215127"/>
    </source>
</evidence>
<evidence type="ECO:0000313" key="2">
    <source>
        <dbReference type="EMBL" id="SMQ49474.1"/>
    </source>
</evidence>
<proteinExistence type="predicted"/>
<reference evidence="2 3" key="1">
    <citation type="submission" date="2016-06" db="EMBL/GenBank/DDBJ databases">
        <authorList>
            <person name="Kjaerup R.B."/>
            <person name="Dalgaard T.S."/>
            <person name="Juul-Madsen H.R."/>
        </authorList>
    </citation>
    <scope>NUCLEOTIDE SEQUENCE [LARGE SCALE GENOMIC DNA]</scope>
</reference>
<organism evidence="2 3">
    <name type="scientific">Zymoseptoria tritici (strain ST99CH_3D7)</name>
    <dbReference type="NCBI Taxonomy" id="1276538"/>
    <lineage>
        <taxon>Eukaryota</taxon>
        <taxon>Fungi</taxon>
        <taxon>Dikarya</taxon>
        <taxon>Ascomycota</taxon>
        <taxon>Pezizomycotina</taxon>
        <taxon>Dothideomycetes</taxon>
        <taxon>Dothideomycetidae</taxon>
        <taxon>Mycosphaerellales</taxon>
        <taxon>Mycosphaerellaceae</taxon>
        <taxon>Zymoseptoria</taxon>
    </lineage>
</organism>
<feature type="region of interest" description="Disordered" evidence="1">
    <location>
        <begin position="243"/>
        <end position="266"/>
    </location>
</feature>
<evidence type="ECO:0000256" key="1">
    <source>
        <dbReference type="SAM" id="MobiDB-lite"/>
    </source>
</evidence>
<name>A0A1X7RPV4_ZYMT9</name>
<sequence>MVASYEGQIPSELRDKWANYLPPSRAALFRKTCAEASLQTLGIDLRPFFATWKTSLMHSSLETLKSISNDDYIRSLVEILVIEDDTSQLDPYSSSELPSSHKSYDIWPLSSAGLIVTSGGDIAISDLITMLREKKFPGLYSLKIRDYAISPINFRLCDEMLCAKNLLIPRNTWGPTAVSSFARDILESAGAAETDLLLTSLEIEHANLPLAEDSVFHSSRFRDSTETSLLSRLVIYETVMGFSSSSSHDGSQPLTTGPLEEQQQQKSTQQFSILRSAKLLLTGGDDATTIYWLERVFSSSSLRTLELSFTSPLSLATRGEKFKTARLAEFILRDTTTSAQDILAMLSSSKTSLVELTFRQVTLLDDGSTWASLLSLIAKDFQALTSFHLRVLREKVRGSLAIDYSNRVETDQLGEFRGGLSVTEKGTGINRRVTDVGYRGVEAGFVLDCLAEDLRS</sequence>